<dbReference type="Pfam" id="PF07669">
    <property type="entry name" value="Eco57I"/>
    <property type="match status" value="1"/>
</dbReference>
<comment type="caution">
    <text evidence="7">The sequence shown here is derived from an EMBL/GenBank/DDBJ whole genome shotgun (WGS) entry which is preliminary data.</text>
</comment>
<evidence type="ECO:0000259" key="6">
    <source>
        <dbReference type="Pfam" id="PF07669"/>
    </source>
</evidence>
<reference evidence="8" key="1">
    <citation type="journal article" date="2019" name="Int. J. Syst. Evol. Microbiol.">
        <title>The Global Catalogue of Microorganisms (GCM) 10K type strain sequencing project: providing services to taxonomists for standard genome sequencing and annotation.</title>
        <authorList>
            <consortium name="The Broad Institute Genomics Platform"/>
            <consortium name="The Broad Institute Genome Sequencing Center for Infectious Disease"/>
            <person name="Wu L."/>
            <person name="Ma J."/>
        </authorList>
    </citation>
    <scope>NUCLEOTIDE SEQUENCE [LARGE SCALE GENOMIC DNA]</scope>
    <source>
        <strain evidence="8">JCM 17975</strain>
    </source>
</reference>
<dbReference type="NCBIfam" id="NF033452">
    <property type="entry name" value="BREX_1_MTaseX"/>
    <property type="match status" value="1"/>
</dbReference>
<evidence type="ECO:0000313" key="7">
    <source>
        <dbReference type="EMBL" id="GAA4714721.1"/>
    </source>
</evidence>
<organism evidence="7 8">
    <name type="scientific">Promicromonospora umidemergens</name>
    <dbReference type="NCBI Taxonomy" id="629679"/>
    <lineage>
        <taxon>Bacteria</taxon>
        <taxon>Bacillati</taxon>
        <taxon>Actinomycetota</taxon>
        <taxon>Actinomycetes</taxon>
        <taxon>Micrococcales</taxon>
        <taxon>Promicromonosporaceae</taxon>
        <taxon>Promicromonospora</taxon>
    </lineage>
</organism>
<proteinExistence type="predicted"/>
<dbReference type="EC" id="2.1.1.72" evidence="1"/>
<evidence type="ECO:0000313" key="8">
    <source>
        <dbReference type="Proteomes" id="UP001500843"/>
    </source>
</evidence>
<keyword evidence="4" id="KW-0949">S-adenosyl-L-methionine</keyword>
<dbReference type="PANTHER" id="PTHR33841:SF1">
    <property type="entry name" value="DNA METHYLTRANSFERASE A"/>
    <property type="match status" value="1"/>
</dbReference>
<dbReference type="InterPro" id="IPR029063">
    <property type="entry name" value="SAM-dependent_MTases_sf"/>
</dbReference>
<dbReference type="InterPro" id="IPR011639">
    <property type="entry name" value="MethylTrfase_TaqI-like_dom"/>
</dbReference>
<evidence type="ECO:0000256" key="4">
    <source>
        <dbReference type="ARBA" id="ARBA00022691"/>
    </source>
</evidence>
<name>A0ABP8XSZ9_9MICO</name>
<dbReference type="Proteomes" id="UP001500843">
    <property type="component" value="Unassembled WGS sequence"/>
</dbReference>
<feature type="domain" description="Type II methyltransferase M.TaqI-like" evidence="6">
    <location>
        <begin position="335"/>
        <end position="548"/>
    </location>
</feature>
<gene>
    <name evidence="7" type="primary">pglX</name>
    <name evidence="7" type="ORF">GCM10023198_42480</name>
</gene>
<dbReference type="InterPro" id="IPR047939">
    <property type="entry name" value="BREX_1_PglX"/>
</dbReference>
<comment type="catalytic activity">
    <reaction evidence="5">
        <text>a 2'-deoxyadenosine in DNA + S-adenosyl-L-methionine = an N(6)-methyl-2'-deoxyadenosine in DNA + S-adenosyl-L-homocysteine + H(+)</text>
        <dbReference type="Rhea" id="RHEA:15197"/>
        <dbReference type="Rhea" id="RHEA-COMP:12418"/>
        <dbReference type="Rhea" id="RHEA-COMP:12419"/>
        <dbReference type="ChEBI" id="CHEBI:15378"/>
        <dbReference type="ChEBI" id="CHEBI:57856"/>
        <dbReference type="ChEBI" id="CHEBI:59789"/>
        <dbReference type="ChEBI" id="CHEBI:90615"/>
        <dbReference type="ChEBI" id="CHEBI:90616"/>
        <dbReference type="EC" id="2.1.1.72"/>
    </reaction>
</comment>
<evidence type="ECO:0000256" key="2">
    <source>
        <dbReference type="ARBA" id="ARBA00022603"/>
    </source>
</evidence>
<keyword evidence="8" id="KW-1185">Reference proteome</keyword>
<dbReference type="RefSeq" id="WP_253873674.1">
    <property type="nucleotide sequence ID" value="NZ_BAABHM010000018.1"/>
</dbReference>
<dbReference type="SUPFAM" id="SSF53335">
    <property type="entry name" value="S-adenosyl-L-methionine-dependent methyltransferases"/>
    <property type="match status" value="1"/>
</dbReference>
<keyword evidence="2" id="KW-0489">Methyltransferase</keyword>
<dbReference type="InterPro" id="IPR050953">
    <property type="entry name" value="N4_N6_ade-DNA_methylase"/>
</dbReference>
<protein>
    <recommendedName>
        <fullName evidence="1">site-specific DNA-methyltransferase (adenine-specific)</fullName>
        <ecNumber evidence="1">2.1.1.72</ecNumber>
    </recommendedName>
</protein>
<evidence type="ECO:0000256" key="3">
    <source>
        <dbReference type="ARBA" id="ARBA00022679"/>
    </source>
</evidence>
<evidence type="ECO:0000256" key="5">
    <source>
        <dbReference type="ARBA" id="ARBA00047942"/>
    </source>
</evidence>
<keyword evidence="3" id="KW-0808">Transferase</keyword>
<sequence>METAPLKSFATWARTALIREVTARIAVVLAPASPERVEQPKAVEALEKAVTAAGGGDEGKAAVADKVAYTWFNRIIALRFMDANGYTGVGVVSPQAGVETGQPEILAEAKRGNIDTTMVGGKTRERVTALLNGTRRSDDAQGEAYALLLADYCRHWNRAMPFMFEREGDFTELLIPANLLADDSVPSRAVKVLTTDVCQDVEVIGWLYQFYISERKDEVFAGFKKNKKAGADEIPAATQLFTPHWIVRYLVENSLGRLWMLNRPASRLVDQMQYYIAPVDEETDFLKIGSPEEIKVVDPACGSGHMLTYAFDLLYAIYEAEGYAPADIPALILTNNLYGVEIDPRAGALAAFALTMKARAKQRTFFNKQIEPNVCALDPIQFTPDEIGFLLTRGGDKHAEAVFWNQFEHADTLGSLIQPDAELTARLKRHVAQLDDGGDILLADVLDWAERVVLQAEYLSSRYHVAVANPPYMGSKNMDARLTAFAREQFPDSKSDLFAMFIERCLGLTLERGSTAMITMQSWMFISSFEALRKLIVATNPPSSMLHLGERGFDSIGGSVVSTTAFVLVKGGDSALRAVFVRAIHSENEAAKRAVTLNAICDARSHERFVASASSFAQIPGSPIAYWLPQDLRATFSAFGSLAEHARAAIGMITGRNATYVRQWWEVAASETCTAARDREAGAASGRKWFPYAKGGDFRRWAGNLETLVDWQNDGARLQTTLTPDGARVWAHNFNLDRIFRPGIGWTVVTTGPASFRVIPRGALFDAAAGILQSDDDLLTIGVLNSTTAQSLLSAINPTLNLHPGYLGALPVSEKLDRNAVRGIAIDAIRRAESDWNDFETSWDFTRYRLVGDTNCSLAKRLEECSASWRDDSLEQQRLEAMSNRLVAEAYGVEGEVEVDVPLHRVSLTRNVAFRYGAGKTVEEYSARERTDAMKDLVSYAIGCMFGRYSLDEPGLILADQGATVHDYLTRVQSPTFAPDKDNVIPIVDGDWFEDDIVARFRQFLRAAFGEQHFEENLGFVTESLGVKDIRDYFVKSFYKDHVQRYKKRPIYWLFSSPKGSFNALIYMHRYVPSTVSTVLNEYLREFRAKLTSRLQQQERLAAGGGTPRQQAAAQKEADRLRKVLLELEEYEHDVLYPLASRQLAIDLDDGVKANYPKFGAALKKIPGLEASNE</sequence>
<evidence type="ECO:0000256" key="1">
    <source>
        <dbReference type="ARBA" id="ARBA00011900"/>
    </source>
</evidence>
<dbReference type="PANTHER" id="PTHR33841">
    <property type="entry name" value="DNA METHYLTRANSFERASE YEEA-RELATED"/>
    <property type="match status" value="1"/>
</dbReference>
<accession>A0ABP8XSZ9</accession>
<dbReference type="PRINTS" id="PR00507">
    <property type="entry name" value="N12N6MTFRASE"/>
</dbReference>
<dbReference type="EMBL" id="BAABHM010000018">
    <property type="protein sequence ID" value="GAA4714721.1"/>
    <property type="molecule type" value="Genomic_DNA"/>
</dbReference>
<dbReference type="Gene3D" id="3.40.50.150">
    <property type="entry name" value="Vaccinia Virus protein VP39"/>
    <property type="match status" value="1"/>
</dbReference>